<dbReference type="AlphaFoldDB" id="A0A0F9MB24"/>
<evidence type="ECO:0000256" key="7">
    <source>
        <dbReference type="ARBA" id="ARBA00022989"/>
    </source>
</evidence>
<evidence type="ECO:0000256" key="5">
    <source>
        <dbReference type="ARBA" id="ARBA00022960"/>
    </source>
</evidence>
<evidence type="ECO:0000256" key="2">
    <source>
        <dbReference type="ARBA" id="ARBA00022676"/>
    </source>
</evidence>
<dbReference type="GO" id="GO:0051301">
    <property type="term" value="P:cell division"/>
    <property type="evidence" value="ECO:0007669"/>
    <property type="project" value="InterPro"/>
</dbReference>
<dbReference type="EC" id="2.4.99.28" evidence="10"/>
<name>A0A0F9MB24_9ZZZZ</name>
<keyword evidence="6" id="KW-0573">Peptidoglycan synthesis</keyword>
<keyword evidence="4 12" id="KW-0812">Transmembrane</keyword>
<evidence type="ECO:0000256" key="9">
    <source>
        <dbReference type="ARBA" id="ARBA00032370"/>
    </source>
</evidence>
<dbReference type="GO" id="GO:0015648">
    <property type="term" value="F:lipid-linked peptidoglycan transporter activity"/>
    <property type="evidence" value="ECO:0007669"/>
    <property type="project" value="TreeGrafter"/>
</dbReference>
<feature type="non-terminal residue" evidence="13">
    <location>
        <position position="199"/>
    </location>
</feature>
<dbReference type="InterPro" id="IPR001182">
    <property type="entry name" value="FtsW/RodA"/>
</dbReference>
<feature type="transmembrane region" description="Helical" evidence="12">
    <location>
        <begin position="127"/>
        <end position="149"/>
    </location>
</feature>
<dbReference type="GO" id="GO:0005886">
    <property type="term" value="C:plasma membrane"/>
    <property type="evidence" value="ECO:0007669"/>
    <property type="project" value="TreeGrafter"/>
</dbReference>
<protein>
    <recommendedName>
        <fullName evidence="10">peptidoglycan glycosyltransferase</fullName>
        <ecNumber evidence="10">2.4.99.28</ecNumber>
    </recommendedName>
    <alternativeName>
        <fullName evidence="9">Peptidoglycan polymerase</fullName>
    </alternativeName>
</protein>
<proteinExistence type="predicted"/>
<evidence type="ECO:0000256" key="10">
    <source>
        <dbReference type="ARBA" id="ARBA00044770"/>
    </source>
</evidence>
<dbReference type="PANTHER" id="PTHR30474:SF2">
    <property type="entry name" value="PEPTIDOGLYCAN GLYCOSYLTRANSFERASE FTSW-RELATED"/>
    <property type="match status" value="1"/>
</dbReference>
<reference evidence="13" key="1">
    <citation type="journal article" date="2015" name="Nature">
        <title>Complex archaea that bridge the gap between prokaryotes and eukaryotes.</title>
        <authorList>
            <person name="Spang A."/>
            <person name="Saw J.H."/>
            <person name="Jorgensen S.L."/>
            <person name="Zaremba-Niedzwiedzka K."/>
            <person name="Martijn J."/>
            <person name="Lind A.E."/>
            <person name="van Eijk R."/>
            <person name="Schleper C."/>
            <person name="Guy L."/>
            <person name="Ettema T.J."/>
        </authorList>
    </citation>
    <scope>NUCLEOTIDE SEQUENCE</scope>
</reference>
<evidence type="ECO:0000256" key="6">
    <source>
        <dbReference type="ARBA" id="ARBA00022984"/>
    </source>
</evidence>
<keyword evidence="7 12" id="KW-1133">Transmembrane helix</keyword>
<keyword evidence="5" id="KW-0133">Cell shape</keyword>
<evidence type="ECO:0000256" key="4">
    <source>
        <dbReference type="ARBA" id="ARBA00022692"/>
    </source>
</evidence>
<organism evidence="13">
    <name type="scientific">marine sediment metagenome</name>
    <dbReference type="NCBI Taxonomy" id="412755"/>
    <lineage>
        <taxon>unclassified sequences</taxon>
        <taxon>metagenomes</taxon>
        <taxon>ecological metagenomes</taxon>
    </lineage>
</organism>
<evidence type="ECO:0000313" key="13">
    <source>
        <dbReference type="EMBL" id="KKN02949.1"/>
    </source>
</evidence>
<dbReference type="GO" id="GO:0008955">
    <property type="term" value="F:peptidoglycan glycosyltransferase activity"/>
    <property type="evidence" value="ECO:0007669"/>
    <property type="project" value="UniProtKB-EC"/>
</dbReference>
<dbReference type="Pfam" id="PF01098">
    <property type="entry name" value="FTSW_RODA_SPOVE"/>
    <property type="match status" value="1"/>
</dbReference>
<evidence type="ECO:0000256" key="11">
    <source>
        <dbReference type="ARBA" id="ARBA00049902"/>
    </source>
</evidence>
<accession>A0A0F9MB24</accession>
<comment type="subcellular location">
    <subcellularLocation>
        <location evidence="1">Membrane</location>
        <topology evidence="1">Multi-pass membrane protein</topology>
    </subcellularLocation>
</comment>
<feature type="transmembrane region" description="Helical" evidence="12">
    <location>
        <begin position="161"/>
        <end position="182"/>
    </location>
</feature>
<feature type="transmembrane region" description="Helical" evidence="12">
    <location>
        <begin position="88"/>
        <end position="115"/>
    </location>
</feature>
<comment type="catalytic activity">
    <reaction evidence="11">
        <text>[GlcNAc-(1-&gt;4)-Mur2Ac(oyl-L-Ala-gamma-D-Glu-L-Lys-D-Ala-D-Ala)](n)-di-trans,octa-cis-undecaprenyl diphosphate + beta-D-GlcNAc-(1-&gt;4)-Mur2Ac(oyl-L-Ala-gamma-D-Glu-L-Lys-D-Ala-D-Ala)-di-trans,octa-cis-undecaprenyl diphosphate = [GlcNAc-(1-&gt;4)-Mur2Ac(oyl-L-Ala-gamma-D-Glu-L-Lys-D-Ala-D-Ala)](n+1)-di-trans,octa-cis-undecaprenyl diphosphate + di-trans,octa-cis-undecaprenyl diphosphate + H(+)</text>
        <dbReference type="Rhea" id="RHEA:23708"/>
        <dbReference type="Rhea" id="RHEA-COMP:9602"/>
        <dbReference type="Rhea" id="RHEA-COMP:9603"/>
        <dbReference type="ChEBI" id="CHEBI:15378"/>
        <dbReference type="ChEBI" id="CHEBI:58405"/>
        <dbReference type="ChEBI" id="CHEBI:60033"/>
        <dbReference type="ChEBI" id="CHEBI:78435"/>
        <dbReference type="EC" id="2.4.99.28"/>
    </reaction>
</comment>
<dbReference type="GO" id="GO:0009252">
    <property type="term" value="P:peptidoglycan biosynthetic process"/>
    <property type="evidence" value="ECO:0007669"/>
    <property type="project" value="UniProtKB-KW"/>
</dbReference>
<dbReference type="GO" id="GO:0008360">
    <property type="term" value="P:regulation of cell shape"/>
    <property type="evidence" value="ECO:0007669"/>
    <property type="project" value="UniProtKB-KW"/>
</dbReference>
<keyword evidence="2" id="KW-0328">Glycosyltransferase</keyword>
<keyword evidence="3" id="KW-0808">Transferase</keyword>
<dbReference type="PANTHER" id="PTHR30474">
    <property type="entry name" value="CELL CYCLE PROTEIN"/>
    <property type="match status" value="1"/>
</dbReference>
<evidence type="ECO:0000256" key="1">
    <source>
        <dbReference type="ARBA" id="ARBA00004141"/>
    </source>
</evidence>
<comment type="caution">
    <text evidence="13">The sequence shown here is derived from an EMBL/GenBank/DDBJ whole genome shotgun (WGS) entry which is preliminary data.</text>
</comment>
<evidence type="ECO:0000256" key="3">
    <source>
        <dbReference type="ARBA" id="ARBA00022679"/>
    </source>
</evidence>
<dbReference type="GO" id="GO:0032153">
    <property type="term" value="C:cell division site"/>
    <property type="evidence" value="ECO:0007669"/>
    <property type="project" value="TreeGrafter"/>
</dbReference>
<evidence type="ECO:0000256" key="12">
    <source>
        <dbReference type="SAM" id="Phobius"/>
    </source>
</evidence>
<feature type="transmembrane region" description="Helical" evidence="12">
    <location>
        <begin position="12"/>
        <end position="30"/>
    </location>
</feature>
<evidence type="ECO:0000256" key="8">
    <source>
        <dbReference type="ARBA" id="ARBA00023136"/>
    </source>
</evidence>
<gene>
    <name evidence="13" type="ORF">LCGC14_1112460</name>
</gene>
<sequence length="199" mass="21504">MLFVSGVRLKHLFFLFLITLPSIWLLINKVGYRKRRILAFLDPWSDPLGDGYQIIQSLIALGSGGILGRGLGEGTQKLFYLPAPHTDFIFAILGEELGFLGGMAVIILFGAFIYFGARIARRAPDLFGSLLAMGITTWIGLQAMINIGVATGTLPTKGIPLPFISFGGSSLIFSLIGVGFLLSISLRSHAPSGAWHSHQ</sequence>
<keyword evidence="8 12" id="KW-0472">Membrane</keyword>
<dbReference type="EMBL" id="LAZR01005088">
    <property type="protein sequence ID" value="KKN02949.1"/>
    <property type="molecule type" value="Genomic_DNA"/>
</dbReference>